<dbReference type="Pfam" id="PF09037">
    <property type="entry name" value="Sulphotransf"/>
    <property type="match status" value="1"/>
</dbReference>
<reference evidence="2" key="1">
    <citation type="submission" date="2022-11" db="EMBL/GenBank/DDBJ databases">
        <title>Hoeflea poritis sp. nov., isolated from scleractinian coral Porites lutea.</title>
        <authorList>
            <person name="Zhang G."/>
            <person name="Wei Q."/>
            <person name="Cai L."/>
        </authorList>
    </citation>
    <scope>NUCLEOTIDE SEQUENCE</scope>
    <source>
        <strain evidence="2">E7-10</strain>
    </source>
</reference>
<name>A0ABT4VM61_9HYPH</name>
<gene>
    <name evidence="2" type="ORF">OOZ53_10375</name>
</gene>
<dbReference type="Gene3D" id="3.40.50.300">
    <property type="entry name" value="P-loop containing nucleotide triphosphate hydrolases"/>
    <property type="match status" value="1"/>
</dbReference>
<dbReference type="RefSeq" id="WP_271089438.1">
    <property type="nucleotide sequence ID" value="NZ_JAPJZH010000005.1"/>
</dbReference>
<evidence type="ECO:0000313" key="3">
    <source>
        <dbReference type="Proteomes" id="UP001148313"/>
    </source>
</evidence>
<evidence type="ECO:0000313" key="2">
    <source>
        <dbReference type="EMBL" id="MDA4845756.1"/>
    </source>
</evidence>
<keyword evidence="3" id="KW-1185">Reference proteome</keyword>
<proteinExistence type="predicted"/>
<organism evidence="2 3">
    <name type="scientific">Hoeflea poritis</name>
    <dbReference type="NCBI Taxonomy" id="2993659"/>
    <lineage>
        <taxon>Bacteria</taxon>
        <taxon>Pseudomonadati</taxon>
        <taxon>Pseudomonadota</taxon>
        <taxon>Alphaproteobacteria</taxon>
        <taxon>Hyphomicrobiales</taxon>
        <taxon>Rhizobiaceae</taxon>
        <taxon>Hoeflea</taxon>
    </lineage>
</organism>
<sequence>MSGQGYRSYMICTAPRSGSTLLCKLLAATKVAGVPGSHFHVPSLDGWLADYDLVEADFPSRRDLLRAIFDAARARGMGETDLFGLRMQRGSFDHFMQQLDVLRPGRVGDVDRLKAEFGPTLFVHLSRPDRLDQAISRLRAEQTGLWHRWADGTELERTAPPREACYDAEAIARHMSALSSLDEAWERWFEREKLQPLRISYDALSEDPQKVLAEILSSLGLDPLIARTIETPTAKLADAESRQWRERFEAENGPT</sequence>
<comment type="caution">
    <text evidence="2">The sequence shown here is derived from an EMBL/GenBank/DDBJ whole genome shotgun (WGS) entry which is preliminary data.</text>
</comment>
<protein>
    <submittedName>
        <fullName evidence="2">Stf0 family sulfotransferase</fullName>
    </submittedName>
</protein>
<evidence type="ECO:0000259" key="1">
    <source>
        <dbReference type="Pfam" id="PF09037"/>
    </source>
</evidence>
<accession>A0ABT4VM61</accession>
<feature type="domain" description="Sulphotransferase Stf0" evidence="1">
    <location>
        <begin position="8"/>
        <end position="250"/>
    </location>
</feature>
<dbReference type="Proteomes" id="UP001148313">
    <property type="component" value="Unassembled WGS sequence"/>
</dbReference>
<dbReference type="PIRSF" id="PIRSF021497">
    <property type="entry name" value="Sulphotransferase_Stf0"/>
    <property type="match status" value="1"/>
</dbReference>
<dbReference type="InterPro" id="IPR024628">
    <property type="entry name" value="Sulfotransferase_Stf0_dom"/>
</dbReference>
<dbReference type="InterPro" id="IPR027417">
    <property type="entry name" value="P-loop_NTPase"/>
</dbReference>
<dbReference type="InterPro" id="IPR015124">
    <property type="entry name" value="Stf0"/>
</dbReference>
<dbReference type="SUPFAM" id="SSF52540">
    <property type="entry name" value="P-loop containing nucleoside triphosphate hydrolases"/>
    <property type="match status" value="1"/>
</dbReference>
<dbReference type="EMBL" id="JAPJZH010000005">
    <property type="protein sequence ID" value="MDA4845756.1"/>
    <property type="molecule type" value="Genomic_DNA"/>
</dbReference>